<dbReference type="EMBL" id="SAUY01000019">
    <property type="protein sequence ID" value="RWR29628.1"/>
    <property type="molecule type" value="Genomic_DNA"/>
</dbReference>
<evidence type="ECO:0000259" key="3">
    <source>
        <dbReference type="PROSITE" id="PS51192"/>
    </source>
</evidence>
<dbReference type="GO" id="GO:0003677">
    <property type="term" value="F:DNA binding"/>
    <property type="evidence" value="ECO:0007669"/>
    <property type="project" value="TreeGrafter"/>
</dbReference>
<evidence type="ECO:0000256" key="1">
    <source>
        <dbReference type="ARBA" id="ARBA00022741"/>
    </source>
</evidence>
<dbReference type="InterPro" id="IPR027417">
    <property type="entry name" value="P-loop_NTPase"/>
</dbReference>
<name>A0A443KA27_9RHOB</name>
<dbReference type="PROSITE" id="PS51194">
    <property type="entry name" value="HELICASE_CTER"/>
    <property type="match status" value="1"/>
</dbReference>
<dbReference type="InterPro" id="IPR045628">
    <property type="entry name" value="Lhr_WH_dom"/>
</dbReference>
<dbReference type="InterPro" id="IPR052511">
    <property type="entry name" value="ATP-dep_Helicase"/>
</dbReference>
<dbReference type="Pfam" id="PF00270">
    <property type="entry name" value="DEAD"/>
    <property type="match status" value="1"/>
</dbReference>
<keyword evidence="5" id="KW-0378">Hydrolase</keyword>
<dbReference type="GO" id="GO:0016887">
    <property type="term" value="F:ATP hydrolysis activity"/>
    <property type="evidence" value="ECO:0007669"/>
    <property type="project" value="TreeGrafter"/>
</dbReference>
<dbReference type="PANTHER" id="PTHR47962">
    <property type="entry name" value="ATP-DEPENDENT HELICASE LHR-RELATED-RELATED"/>
    <property type="match status" value="1"/>
</dbReference>
<dbReference type="GO" id="GO:0005524">
    <property type="term" value="F:ATP binding"/>
    <property type="evidence" value="ECO:0007669"/>
    <property type="project" value="UniProtKB-KW"/>
</dbReference>
<dbReference type="InterPro" id="IPR001650">
    <property type="entry name" value="Helicase_C-like"/>
</dbReference>
<dbReference type="Pfam" id="PF19306">
    <property type="entry name" value="WHD_Lhr"/>
    <property type="match status" value="1"/>
</dbReference>
<organism evidence="5 6">
    <name type="scientific">Paenirhodobacter populi</name>
    <dbReference type="NCBI Taxonomy" id="2306993"/>
    <lineage>
        <taxon>Bacteria</taxon>
        <taxon>Pseudomonadati</taxon>
        <taxon>Pseudomonadota</taxon>
        <taxon>Alphaproteobacteria</taxon>
        <taxon>Rhodobacterales</taxon>
        <taxon>Rhodobacter group</taxon>
        <taxon>Paenirhodobacter</taxon>
    </lineage>
</organism>
<dbReference type="Gene3D" id="3.40.50.300">
    <property type="entry name" value="P-loop containing nucleotide triphosphate hydrolases"/>
    <property type="match status" value="2"/>
</dbReference>
<keyword evidence="1" id="KW-0547">Nucleotide-binding</keyword>
<reference evidence="5 6" key="2">
    <citation type="submission" date="2019-01" db="EMBL/GenBank/DDBJ databases">
        <authorList>
            <person name="Li Y."/>
        </authorList>
    </citation>
    <scope>NUCLEOTIDE SEQUENCE [LARGE SCALE GENOMIC DNA]</scope>
    <source>
        <strain evidence="5 6">07D10-4-3</strain>
    </source>
</reference>
<keyword evidence="2" id="KW-0067">ATP-binding</keyword>
<feature type="non-terminal residue" evidence="5">
    <location>
        <position position="606"/>
    </location>
</feature>
<dbReference type="Pfam" id="PF00271">
    <property type="entry name" value="Helicase_C"/>
    <property type="match status" value="1"/>
</dbReference>
<gene>
    <name evidence="5" type="ORF">D2T29_14545</name>
</gene>
<evidence type="ECO:0000313" key="5">
    <source>
        <dbReference type="EMBL" id="RWR29628.1"/>
    </source>
</evidence>
<dbReference type="InterPro" id="IPR014001">
    <property type="entry name" value="Helicase_ATP-bd"/>
</dbReference>
<dbReference type="SMART" id="SM00487">
    <property type="entry name" value="DEXDc"/>
    <property type="match status" value="1"/>
</dbReference>
<feature type="domain" description="Helicase C-terminal" evidence="4">
    <location>
        <begin position="229"/>
        <end position="377"/>
    </location>
</feature>
<feature type="domain" description="Helicase ATP-binding" evidence="3">
    <location>
        <begin position="24"/>
        <end position="202"/>
    </location>
</feature>
<protein>
    <submittedName>
        <fullName evidence="5">DEAD/DEAH box helicase</fullName>
    </submittedName>
</protein>
<dbReference type="AlphaFoldDB" id="A0A443KA27"/>
<evidence type="ECO:0000259" key="4">
    <source>
        <dbReference type="PROSITE" id="PS51194"/>
    </source>
</evidence>
<reference evidence="5 6" key="1">
    <citation type="submission" date="2019-01" db="EMBL/GenBank/DDBJ databases">
        <title>Sinorhodobacter populi sp. nov. isolated from the symptomatic bark tissue of Populus euramericana canker.</title>
        <authorList>
            <person name="Xu G."/>
        </authorList>
    </citation>
    <scope>NUCLEOTIDE SEQUENCE [LARGE SCALE GENOMIC DNA]</scope>
    <source>
        <strain evidence="5 6">07D10-4-3</strain>
    </source>
</reference>
<dbReference type="Proteomes" id="UP000284451">
    <property type="component" value="Unassembled WGS sequence"/>
</dbReference>
<comment type="caution">
    <text evidence="5">The sequence shown here is derived from an EMBL/GenBank/DDBJ whole genome shotgun (WGS) entry which is preliminary data.</text>
</comment>
<dbReference type="GO" id="GO:0004386">
    <property type="term" value="F:helicase activity"/>
    <property type="evidence" value="ECO:0007669"/>
    <property type="project" value="UniProtKB-KW"/>
</dbReference>
<evidence type="ECO:0000313" key="6">
    <source>
        <dbReference type="Proteomes" id="UP000284451"/>
    </source>
</evidence>
<proteinExistence type="predicted"/>
<dbReference type="InterPro" id="IPR011545">
    <property type="entry name" value="DEAD/DEAH_box_helicase_dom"/>
</dbReference>
<accession>A0A443KA27</accession>
<dbReference type="SMART" id="SM00490">
    <property type="entry name" value="HELICc"/>
    <property type="match status" value="1"/>
</dbReference>
<evidence type="ECO:0000256" key="2">
    <source>
        <dbReference type="ARBA" id="ARBA00022840"/>
    </source>
</evidence>
<dbReference type="PANTHER" id="PTHR47962:SF3">
    <property type="entry name" value="LARGE ATP-DEPENDENT HELICASE-RELATED PROTEIN"/>
    <property type="match status" value="1"/>
</dbReference>
<dbReference type="PROSITE" id="PS51192">
    <property type="entry name" value="HELICASE_ATP_BIND_1"/>
    <property type="match status" value="1"/>
</dbReference>
<sequence length="606" mass="65489">MTALPPAFADWFARNGWDPHPHQLALLAAREDTLLIAPTGGGKTLAGFLPSLVDLHQTGRKGLHTLYVSPLKALTADVARNLARPIEGIGLAVRVGDRTGDTPAGVRQRQRADPPEILLTTPESLALMLSWPEAPKLFAGLRRVVLDELHALADSKRGDQLMLGLARLRGLAPGLIATGLSATVEDPQALARFMGAAQVIEADPGPTPDIALLPTRTPPPWAGGGGRYAVQDVLDAVAEARTTIIFLNTRAQAELFFQALWLANDRGLPIGLHHGALAREARQRVEAAMAAGALRAVVATGSLDLGIDWGDVDLVIQVGAPRNIKRLVQRIGRANHRYNAPSRARIVAANRFEVIECVAALEAARAGELDGEPRGPGPLDVLIQHILLTACAGPFEADALYAEVRTAGPYAGLARADFDACLDFAATGGYALRAYDRWQRLMLRDGRWQLRDPRAARNLRMNIGTIVEAEKLKVRRRGRGGAALGEVEESFAATLAPGDTFLLGGQVLRYDRIRDLVMEVTPQPGREPKIAVFSGLKFATSTELSARMLAIIADPARHRELPGDIRAWLDLQARVSALPRPGTLVCETFPRNDRWHLVIYGFAGRN</sequence>
<keyword evidence="5" id="KW-0347">Helicase</keyword>
<dbReference type="RefSeq" id="WP_128233013.1">
    <property type="nucleotide sequence ID" value="NZ_SAUY01000019.1"/>
</dbReference>
<dbReference type="SUPFAM" id="SSF52540">
    <property type="entry name" value="P-loop containing nucleoside triphosphate hydrolases"/>
    <property type="match status" value="1"/>
</dbReference>